<dbReference type="PROSITE" id="PS50041">
    <property type="entry name" value="C_TYPE_LECTIN_2"/>
    <property type="match status" value="2"/>
</dbReference>
<evidence type="ECO:0000259" key="1">
    <source>
        <dbReference type="PROSITE" id="PS50041"/>
    </source>
</evidence>
<dbReference type="Gene3D" id="3.10.100.10">
    <property type="entry name" value="Mannose-Binding Protein A, subunit A"/>
    <property type="match status" value="2"/>
</dbReference>
<name>A0A9W2XMY6_BETSP</name>
<keyword evidence="2" id="KW-1185">Reference proteome</keyword>
<feature type="domain" description="C-type lectin" evidence="1">
    <location>
        <begin position="22"/>
        <end position="134"/>
    </location>
</feature>
<dbReference type="OrthoDB" id="6369810at2759"/>
<dbReference type="PANTHER" id="PTHR45784:SF3">
    <property type="entry name" value="C-TYPE LECTIN DOMAIN FAMILY 4 MEMBER K-LIKE-RELATED"/>
    <property type="match status" value="1"/>
</dbReference>
<protein>
    <submittedName>
        <fullName evidence="3">C-type mannose receptor 2-like</fullName>
    </submittedName>
</protein>
<accession>A0A9W2XMY6</accession>
<dbReference type="InterPro" id="IPR016187">
    <property type="entry name" value="CTDL_fold"/>
</dbReference>
<organism evidence="2 3">
    <name type="scientific">Betta splendens</name>
    <name type="common">Siamese fighting fish</name>
    <dbReference type="NCBI Taxonomy" id="158456"/>
    <lineage>
        <taxon>Eukaryota</taxon>
        <taxon>Metazoa</taxon>
        <taxon>Chordata</taxon>
        <taxon>Craniata</taxon>
        <taxon>Vertebrata</taxon>
        <taxon>Euteleostomi</taxon>
        <taxon>Actinopterygii</taxon>
        <taxon>Neopterygii</taxon>
        <taxon>Teleostei</taxon>
        <taxon>Neoteleostei</taxon>
        <taxon>Acanthomorphata</taxon>
        <taxon>Anabantaria</taxon>
        <taxon>Anabantiformes</taxon>
        <taxon>Anabantoidei</taxon>
        <taxon>Osphronemidae</taxon>
        <taxon>Betta</taxon>
    </lineage>
</organism>
<feature type="domain" description="C-type lectin" evidence="1">
    <location>
        <begin position="145"/>
        <end position="250"/>
    </location>
</feature>
<evidence type="ECO:0000313" key="2">
    <source>
        <dbReference type="Proteomes" id="UP000515150"/>
    </source>
</evidence>
<dbReference type="AlphaFoldDB" id="A0A9W2XMY6"/>
<evidence type="ECO:0000313" key="3">
    <source>
        <dbReference type="RefSeq" id="XP_055362990.1"/>
    </source>
</evidence>
<dbReference type="SUPFAM" id="SSF56436">
    <property type="entry name" value="C-type lectin-like"/>
    <property type="match status" value="2"/>
</dbReference>
<reference evidence="3" key="1">
    <citation type="submission" date="2025-08" db="UniProtKB">
        <authorList>
            <consortium name="RefSeq"/>
        </authorList>
    </citation>
    <scope>IDENTIFICATION</scope>
</reference>
<gene>
    <name evidence="3" type="primary">LOC129603816</name>
</gene>
<dbReference type="InterPro" id="IPR001304">
    <property type="entry name" value="C-type_lectin-like"/>
</dbReference>
<dbReference type="PANTHER" id="PTHR45784">
    <property type="entry name" value="C-TYPE LECTIN DOMAIN FAMILY 20 MEMBER A-RELATED"/>
    <property type="match status" value="1"/>
</dbReference>
<sequence>MEKQIFGILVLSGLLYLSSSSHLLRVYYFINNPKTWPEAQQYCRDTYTDLATVSDWADTYKLSSLMTASVPYVFMGLCRNWGWSVPDVNGYKEAALTYSNWGSAPGWQLLCGKMTGTGQWFAIDCSSTLFFFCYNESATNIAERFTLIETLQTWDVAQNYCISLYTDLAKIQNQLENAQLQMMLDGGDAWIGLTGLSWQWSDYSIPSFIPWKPQEPMLGGVLDCTALHFGGTSFGMLDANCYTPETFFCYSAAEARQRVRLQLNSSADMKDPAVIMSILRQIEEMLRKAAGSLYVNLMWTKLPEAQHETQAKETAC</sequence>
<dbReference type="KEGG" id="bspl:129603816"/>
<dbReference type="SMART" id="SM00034">
    <property type="entry name" value="CLECT"/>
    <property type="match status" value="2"/>
</dbReference>
<proteinExistence type="predicted"/>
<dbReference type="Pfam" id="PF00059">
    <property type="entry name" value="Lectin_C"/>
    <property type="match status" value="2"/>
</dbReference>
<dbReference type="RefSeq" id="XP_055362990.1">
    <property type="nucleotide sequence ID" value="XM_055507015.1"/>
</dbReference>
<dbReference type="GeneID" id="129603816"/>
<dbReference type="InterPro" id="IPR016186">
    <property type="entry name" value="C-type_lectin-like/link_sf"/>
</dbReference>
<dbReference type="Proteomes" id="UP000515150">
    <property type="component" value="Chromosome 2"/>
</dbReference>